<evidence type="ECO:0000256" key="1">
    <source>
        <dbReference type="SAM" id="Phobius"/>
    </source>
</evidence>
<dbReference type="Proteomes" id="UP000244013">
    <property type="component" value="Unassembled WGS sequence"/>
</dbReference>
<comment type="caution">
    <text evidence="2">The sequence shown here is derived from an EMBL/GenBank/DDBJ whole genome shotgun (WGS) entry which is preliminary data.</text>
</comment>
<dbReference type="EMBL" id="QAYE01000003">
    <property type="protein sequence ID" value="PTW47629.1"/>
    <property type="molecule type" value="Genomic_DNA"/>
</dbReference>
<dbReference type="GeneID" id="91008077"/>
<organism evidence="2 3">
    <name type="scientific">Sphingomonas faeni</name>
    <dbReference type="NCBI Taxonomy" id="185950"/>
    <lineage>
        <taxon>Bacteria</taxon>
        <taxon>Pseudomonadati</taxon>
        <taxon>Pseudomonadota</taxon>
        <taxon>Alphaproteobacteria</taxon>
        <taxon>Sphingomonadales</taxon>
        <taxon>Sphingomonadaceae</taxon>
        <taxon>Sphingomonas</taxon>
    </lineage>
</organism>
<sequence length="53" mass="5551">MNQHQASVLNRLTDKGGPGWTVLALAIMYRWSIVGTIGGTGAIVAGVKALGWI</sequence>
<evidence type="ECO:0000313" key="3">
    <source>
        <dbReference type="Proteomes" id="UP000244013"/>
    </source>
</evidence>
<keyword evidence="1" id="KW-0812">Transmembrane</keyword>
<name>A0A2T5U7X9_9SPHN</name>
<dbReference type="AlphaFoldDB" id="A0A2T5U7X9"/>
<keyword evidence="1" id="KW-0472">Membrane</keyword>
<feature type="transmembrane region" description="Helical" evidence="1">
    <location>
        <begin position="20"/>
        <end position="47"/>
    </location>
</feature>
<proteinExistence type="predicted"/>
<gene>
    <name evidence="2" type="ORF">C8J25_103350</name>
</gene>
<keyword evidence="1" id="KW-1133">Transmembrane helix</keyword>
<protein>
    <submittedName>
        <fullName evidence="2">Uncharacterized protein</fullName>
    </submittedName>
</protein>
<reference evidence="2 3" key="1">
    <citation type="submission" date="2018-04" db="EMBL/GenBank/DDBJ databases">
        <title>Genomic Encyclopedia of Type Strains, Phase III (KMG-III): the genomes of soil and plant-associated and newly described type strains.</title>
        <authorList>
            <person name="Whitman W."/>
        </authorList>
    </citation>
    <scope>NUCLEOTIDE SEQUENCE [LARGE SCALE GENOMIC DNA]</scope>
    <source>
        <strain evidence="2 3">MA-olki</strain>
    </source>
</reference>
<accession>A0A2T5U7X9</accession>
<dbReference type="RefSeq" id="WP_167397688.1">
    <property type="nucleotide sequence ID" value="NZ_QAYE01000003.1"/>
</dbReference>
<evidence type="ECO:0000313" key="2">
    <source>
        <dbReference type="EMBL" id="PTW47629.1"/>
    </source>
</evidence>